<protein>
    <submittedName>
        <fullName evidence="2">Paramyosin, short form</fullName>
    </submittedName>
</protein>
<feature type="coiled-coil region" evidence="1">
    <location>
        <begin position="55"/>
        <end position="192"/>
    </location>
</feature>
<organism evidence="2 3">
    <name type="scientific">Portunus trituberculatus</name>
    <name type="common">Swimming crab</name>
    <name type="synonym">Neptunus trituberculatus</name>
    <dbReference type="NCBI Taxonomy" id="210409"/>
    <lineage>
        <taxon>Eukaryota</taxon>
        <taxon>Metazoa</taxon>
        <taxon>Ecdysozoa</taxon>
        <taxon>Arthropoda</taxon>
        <taxon>Crustacea</taxon>
        <taxon>Multicrustacea</taxon>
        <taxon>Malacostraca</taxon>
        <taxon>Eumalacostraca</taxon>
        <taxon>Eucarida</taxon>
        <taxon>Decapoda</taxon>
        <taxon>Pleocyemata</taxon>
        <taxon>Brachyura</taxon>
        <taxon>Eubrachyura</taxon>
        <taxon>Portunoidea</taxon>
        <taxon>Portunidae</taxon>
        <taxon>Portuninae</taxon>
        <taxon>Portunus</taxon>
    </lineage>
</organism>
<dbReference type="Gene3D" id="1.20.5.340">
    <property type="match status" value="1"/>
</dbReference>
<reference evidence="2 3" key="1">
    <citation type="submission" date="2019-05" db="EMBL/GenBank/DDBJ databases">
        <title>Another draft genome of Portunus trituberculatus and its Hox gene families provides insights of decapod evolution.</title>
        <authorList>
            <person name="Jeong J.-H."/>
            <person name="Song I."/>
            <person name="Kim S."/>
            <person name="Choi T."/>
            <person name="Kim D."/>
            <person name="Ryu S."/>
            <person name="Kim W."/>
        </authorList>
    </citation>
    <scope>NUCLEOTIDE SEQUENCE [LARGE SCALE GENOMIC DNA]</scope>
    <source>
        <tissue evidence="2">Muscle</tissue>
    </source>
</reference>
<name>A0A5B7EPW0_PORTR</name>
<dbReference type="Proteomes" id="UP000324222">
    <property type="component" value="Unassembled WGS sequence"/>
</dbReference>
<dbReference type="EMBL" id="VSRR010003549">
    <property type="protein sequence ID" value="MPC36571.1"/>
    <property type="molecule type" value="Genomic_DNA"/>
</dbReference>
<evidence type="ECO:0000313" key="3">
    <source>
        <dbReference type="Proteomes" id="UP000324222"/>
    </source>
</evidence>
<evidence type="ECO:0000313" key="2">
    <source>
        <dbReference type="EMBL" id="MPC36571.1"/>
    </source>
</evidence>
<sequence length="226" mass="25489">MAIEVDNLNARVVEAETRLKSEVTKIKKKMQVAITELEMSLDTANKSNIDLQKTVKKQAISLQELQAHYDELQRQLQTTLDQYGVAQRRIQALTAEYEEARGALDAATRGRRAVEMQYEEASARLKDLTTINVNLSNAKSKLEQELSVIASDYDEVSKEFKESVSSANLTRVRRFQRELEAAEERAEVAESNLCMIRAKHRTLVTSQTTTLPGGETVIVKETVTQE</sequence>
<proteinExistence type="predicted"/>
<gene>
    <name evidence="2" type="primary">Prm_4</name>
    <name evidence="2" type="ORF">E2C01_030035</name>
</gene>
<keyword evidence="1" id="KW-0175">Coiled coil</keyword>
<evidence type="ECO:0000256" key="1">
    <source>
        <dbReference type="SAM" id="Coils"/>
    </source>
</evidence>
<dbReference type="OrthoDB" id="312459at2759"/>
<dbReference type="AlphaFoldDB" id="A0A5B7EPW0"/>
<accession>A0A5B7EPW0</accession>
<comment type="caution">
    <text evidence="2">The sequence shown here is derived from an EMBL/GenBank/DDBJ whole genome shotgun (WGS) entry which is preliminary data.</text>
</comment>
<dbReference type="SUPFAM" id="SSF90257">
    <property type="entry name" value="Myosin rod fragments"/>
    <property type="match status" value="1"/>
</dbReference>
<keyword evidence="3" id="KW-1185">Reference proteome</keyword>